<proteinExistence type="inferred from homology"/>
<dbReference type="PROSITE" id="PS51462">
    <property type="entry name" value="NUDIX"/>
    <property type="match status" value="1"/>
</dbReference>
<dbReference type="PANTHER" id="PTHR43046:SF14">
    <property type="entry name" value="MUTT_NUDIX FAMILY PROTEIN"/>
    <property type="match status" value="1"/>
</dbReference>
<keyword evidence="2 3" id="KW-0378">Hydrolase</keyword>
<comment type="similarity">
    <text evidence="3">Belongs to the Nudix hydrolase family.</text>
</comment>
<dbReference type="RefSeq" id="WP_080764535.1">
    <property type="nucleotide sequence ID" value="NZ_CP168178.1"/>
</dbReference>
<evidence type="ECO:0000259" key="4">
    <source>
        <dbReference type="PROSITE" id="PS51462"/>
    </source>
</evidence>
<dbReference type="EMBL" id="JANWTP010000114">
    <property type="protein sequence ID" value="MDC8640346.1"/>
    <property type="molecule type" value="Genomic_DNA"/>
</dbReference>
<dbReference type="Gene3D" id="3.90.79.10">
    <property type="entry name" value="Nucleoside Triphosphate Pyrophosphohydrolase"/>
    <property type="match status" value="1"/>
</dbReference>
<dbReference type="PANTHER" id="PTHR43046">
    <property type="entry name" value="GDP-MANNOSE MANNOSYL HYDROLASE"/>
    <property type="match status" value="1"/>
</dbReference>
<reference evidence="5" key="2">
    <citation type="submission" date="2022-08" db="EMBL/GenBank/DDBJ databases">
        <authorList>
            <person name="Iruegas-Bocardo F."/>
            <person name="Weisberg A.J."/>
            <person name="Riutta E.R."/>
            <person name="Kilday K."/>
            <person name="Bonkowski J.C."/>
            <person name="Creswell T."/>
            <person name="Daughtrey M.L."/>
            <person name="Rane K."/>
            <person name="Grunwald N.J."/>
            <person name="Chang J.H."/>
            <person name="Putnam M.L."/>
        </authorList>
    </citation>
    <scope>NUCLEOTIDE SEQUENCE</scope>
    <source>
        <strain evidence="5">22-338</strain>
    </source>
</reference>
<gene>
    <name evidence="5" type="ORF">NY667_21705</name>
</gene>
<dbReference type="Proteomes" id="UP001140230">
    <property type="component" value="Unassembled WGS sequence"/>
</dbReference>
<comment type="caution">
    <text evidence="5">The sequence shown here is derived from an EMBL/GenBank/DDBJ whole genome shotgun (WGS) entry which is preliminary data.</text>
</comment>
<dbReference type="PRINTS" id="PR00502">
    <property type="entry name" value="NUDIXFAMILY"/>
</dbReference>
<dbReference type="Pfam" id="PF00293">
    <property type="entry name" value="NUDIX"/>
    <property type="match status" value="1"/>
</dbReference>
<reference evidence="5" key="1">
    <citation type="journal article" date="2022" name="Phytopathology">
        <title>Whole genome sequencing-based tracing of a 2022 introduction and outbreak of Xanthomonas hortorum pv. pelargonii.</title>
        <authorList>
            <person name="Iruegas Bocardo F."/>
            <person name="Weisberg A.J."/>
            <person name="Riutta E.R."/>
            <person name="Kilday K.B."/>
            <person name="Bonkowski J.C."/>
            <person name="Creswell T.C."/>
            <person name="Daughtrey M."/>
            <person name="Rane K.K."/>
            <person name="Grunwald N.J."/>
            <person name="Chang J.H."/>
            <person name="Putnam M."/>
        </authorList>
    </citation>
    <scope>NUCLEOTIDE SEQUENCE</scope>
    <source>
        <strain evidence="5">22-338</strain>
    </source>
</reference>
<dbReference type="InterPro" id="IPR000086">
    <property type="entry name" value="NUDIX_hydrolase_dom"/>
</dbReference>
<feature type="domain" description="Nudix hydrolase" evidence="4">
    <location>
        <begin position="1"/>
        <end position="123"/>
    </location>
</feature>
<evidence type="ECO:0000256" key="3">
    <source>
        <dbReference type="RuleBase" id="RU003476"/>
    </source>
</evidence>
<dbReference type="InterPro" id="IPR015797">
    <property type="entry name" value="NUDIX_hydrolase-like_dom_sf"/>
</dbReference>
<name>A0A9X4H9K8_9XANT</name>
<dbReference type="PROSITE" id="PS00893">
    <property type="entry name" value="NUDIX_BOX"/>
    <property type="match status" value="1"/>
</dbReference>
<evidence type="ECO:0000313" key="5">
    <source>
        <dbReference type="EMBL" id="MDC8640346.1"/>
    </source>
</evidence>
<dbReference type="GO" id="GO:0016787">
    <property type="term" value="F:hydrolase activity"/>
    <property type="evidence" value="ECO:0007669"/>
    <property type="project" value="UniProtKB-KW"/>
</dbReference>
<organism evidence="5 6">
    <name type="scientific">Xanthomonas hortorum pv. hederae</name>
    <dbReference type="NCBI Taxonomy" id="453603"/>
    <lineage>
        <taxon>Bacteria</taxon>
        <taxon>Pseudomonadati</taxon>
        <taxon>Pseudomonadota</taxon>
        <taxon>Gammaproteobacteria</taxon>
        <taxon>Lysobacterales</taxon>
        <taxon>Lysobacteraceae</taxon>
        <taxon>Xanthomonas</taxon>
    </lineage>
</organism>
<sequence length="138" mass="15549">MTTIGVFANILNEDGQILCVQRNYAPYGWTVPGGRLEDGESPEDGVIREVLEETGYRVTVEKLVGIYSAPFKSDLVIYFACKILTREAWQPDSEIAAADFFPVQNLPSPMKNNTRIRIEDAYTGKIGVWRTFSKEEHS</sequence>
<evidence type="ECO:0000256" key="1">
    <source>
        <dbReference type="ARBA" id="ARBA00001946"/>
    </source>
</evidence>
<accession>A0A9X4H9K8</accession>
<evidence type="ECO:0000313" key="6">
    <source>
        <dbReference type="Proteomes" id="UP001140230"/>
    </source>
</evidence>
<dbReference type="SUPFAM" id="SSF55811">
    <property type="entry name" value="Nudix"/>
    <property type="match status" value="1"/>
</dbReference>
<dbReference type="AlphaFoldDB" id="A0A9X4H9K8"/>
<protein>
    <submittedName>
        <fullName evidence="5">NUDIX domain-containing protein</fullName>
    </submittedName>
</protein>
<dbReference type="InterPro" id="IPR020084">
    <property type="entry name" value="NUDIX_hydrolase_CS"/>
</dbReference>
<dbReference type="InterPro" id="IPR020476">
    <property type="entry name" value="Nudix_hydrolase"/>
</dbReference>
<evidence type="ECO:0000256" key="2">
    <source>
        <dbReference type="ARBA" id="ARBA00022801"/>
    </source>
</evidence>
<comment type="cofactor">
    <cofactor evidence="1">
        <name>Mg(2+)</name>
        <dbReference type="ChEBI" id="CHEBI:18420"/>
    </cofactor>
</comment>